<reference evidence="1" key="1">
    <citation type="submission" date="2021-03" db="EMBL/GenBank/DDBJ databases">
        <title>Bacillus suaedae sp. nov., isolated from Suaeda aralocaspica.</title>
        <authorList>
            <person name="Lei R.F.R."/>
        </authorList>
    </citation>
    <scope>NUCLEOTIDE SEQUENCE</scope>
    <source>
        <strain evidence="1">YZJH907-2</strain>
    </source>
</reference>
<accession>A0A940WZ26</accession>
<dbReference type="InterPro" id="IPR020115">
    <property type="entry name" value="Fin"/>
</dbReference>
<dbReference type="GO" id="GO:0010468">
    <property type="term" value="P:regulation of gene expression"/>
    <property type="evidence" value="ECO:0007669"/>
    <property type="project" value="InterPro"/>
</dbReference>
<evidence type="ECO:0000313" key="1">
    <source>
        <dbReference type="EMBL" id="MBP3953482.1"/>
    </source>
</evidence>
<comment type="caution">
    <text evidence="1">The sequence shown here is derived from an EMBL/GenBank/DDBJ whole genome shotgun (WGS) entry which is preliminary data.</text>
</comment>
<protein>
    <submittedName>
        <fullName evidence="1">Anti-sigma-F factor Fin family protein</fullName>
    </submittedName>
</protein>
<sequence>MAVHYKCRHCQTELGTIENSLDSNSLGFDQLTSSERTEMVTYSSDGDIHVSAICEDCHEALMRNPDFHELDKMVQ</sequence>
<dbReference type="Pfam" id="PF10955">
    <property type="entry name" value="Fin"/>
    <property type="match status" value="1"/>
</dbReference>
<organism evidence="1 2">
    <name type="scientific">Halalkalibacter suaedae</name>
    <dbReference type="NCBI Taxonomy" id="2822140"/>
    <lineage>
        <taxon>Bacteria</taxon>
        <taxon>Bacillati</taxon>
        <taxon>Bacillota</taxon>
        <taxon>Bacilli</taxon>
        <taxon>Bacillales</taxon>
        <taxon>Bacillaceae</taxon>
        <taxon>Halalkalibacter</taxon>
    </lineage>
</organism>
<dbReference type="RefSeq" id="WP_210599335.1">
    <property type="nucleotide sequence ID" value="NZ_JAGKSQ010000014.1"/>
</dbReference>
<gene>
    <name evidence="1" type="ORF">J7W16_20465</name>
</gene>
<dbReference type="AlphaFoldDB" id="A0A940WZ26"/>
<proteinExistence type="predicted"/>
<name>A0A940WZ26_9BACI</name>
<dbReference type="EMBL" id="JAGKSQ010000014">
    <property type="protein sequence ID" value="MBP3953482.1"/>
    <property type="molecule type" value="Genomic_DNA"/>
</dbReference>
<evidence type="ECO:0000313" key="2">
    <source>
        <dbReference type="Proteomes" id="UP000678228"/>
    </source>
</evidence>
<keyword evidence="2" id="KW-1185">Reference proteome</keyword>
<dbReference type="Proteomes" id="UP000678228">
    <property type="component" value="Unassembled WGS sequence"/>
</dbReference>